<dbReference type="GO" id="GO:0008137">
    <property type="term" value="F:NADH dehydrogenase (ubiquinone) activity"/>
    <property type="evidence" value="ECO:0007669"/>
    <property type="project" value="InterPro"/>
</dbReference>
<evidence type="ECO:0000313" key="11">
    <source>
        <dbReference type="EMBL" id="GGK99318.1"/>
    </source>
</evidence>
<dbReference type="InterPro" id="IPR003918">
    <property type="entry name" value="NADH_UbQ_OxRdtase"/>
</dbReference>
<keyword evidence="3" id="KW-1003">Cell membrane</keyword>
<evidence type="ECO:0000256" key="8">
    <source>
        <dbReference type="SAM" id="MobiDB-lite"/>
    </source>
</evidence>
<evidence type="ECO:0000256" key="5">
    <source>
        <dbReference type="ARBA" id="ARBA00022989"/>
    </source>
</evidence>
<comment type="subcellular location">
    <subcellularLocation>
        <location evidence="1">Cell membrane</location>
        <topology evidence="1">Multi-pass membrane protein</topology>
    </subcellularLocation>
    <subcellularLocation>
        <location evidence="7">Membrane</location>
        <topology evidence="7">Multi-pass membrane protein</topology>
    </subcellularLocation>
</comment>
<evidence type="ECO:0000256" key="9">
    <source>
        <dbReference type="SAM" id="Phobius"/>
    </source>
</evidence>
<protein>
    <submittedName>
        <fullName evidence="12">Multicomponent Na+:H+ antiporter subunit D</fullName>
    </submittedName>
    <submittedName>
        <fullName evidence="11">Na+/H+ antiporter subunit D</fullName>
    </submittedName>
</protein>
<keyword evidence="6 9" id="KW-0472">Membrane</keyword>
<feature type="transmembrane region" description="Helical" evidence="9">
    <location>
        <begin position="239"/>
        <end position="260"/>
    </location>
</feature>
<evidence type="ECO:0000259" key="10">
    <source>
        <dbReference type="Pfam" id="PF00361"/>
    </source>
</evidence>
<dbReference type="RefSeq" id="WP_175327903.1">
    <property type="nucleotide sequence ID" value="NZ_BMOI01000006.1"/>
</dbReference>
<feature type="transmembrane region" description="Helical" evidence="9">
    <location>
        <begin position="166"/>
        <end position="188"/>
    </location>
</feature>
<dbReference type="PRINTS" id="PR01437">
    <property type="entry name" value="NUOXDRDTASE4"/>
</dbReference>
<feature type="transmembrane region" description="Helical" evidence="9">
    <location>
        <begin position="110"/>
        <end position="129"/>
    </location>
</feature>
<comment type="similarity">
    <text evidence="2">Belongs to the CPA3 antiporters (TC 2.A.63) subunit D family.</text>
</comment>
<dbReference type="NCBIfam" id="NF009308">
    <property type="entry name" value="PRK12665.1"/>
    <property type="match status" value="1"/>
</dbReference>
<feature type="transmembrane region" description="Helical" evidence="9">
    <location>
        <begin position="136"/>
        <end position="154"/>
    </location>
</feature>
<dbReference type="PANTHER" id="PTHR42703:SF1">
    <property type="entry name" value="NA(+)_H(+) ANTIPORTER SUBUNIT D1"/>
    <property type="match status" value="1"/>
</dbReference>
<keyword evidence="5 9" id="KW-1133">Transmembrane helix</keyword>
<comment type="caution">
    <text evidence="11">The sequence shown here is derived from an EMBL/GenBank/DDBJ whole genome shotgun (WGS) entry which is preliminary data.</text>
</comment>
<dbReference type="Pfam" id="PF00361">
    <property type="entry name" value="Proton_antipo_M"/>
    <property type="match status" value="1"/>
</dbReference>
<reference evidence="11" key="2">
    <citation type="submission" date="2020-09" db="EMBL/GenBank/DDBJ databases">
        <authorList>
            <person name="Sun Q."/>
            <person name="Ohkuma M."/>
        </authorList>
    </citation>
    <scope>NUCLEOTIDE SEQUENCE</scope>
    <source>
        <strain evidence="11">JCM 1480</strain>
    </source>
</reference>
<feature type="transmembrane region" description="Helical" evidence="9">
    <location>
        <begin position="31"/>
        <end position="51"/>
    </location>
</feature>
<dbReference type="GO" id="GO:0042773">
    <property type="term" value="P:ATP synthesis coupled electron transport"/>
    <property type="evidence" value="ECO:0007669"/>
    <property type="project" value="InterPro"/>
</dbReference>
<dbReference type="InterPro" id="IPR001750">
    <property type="entry name" value="ND/Mrp_TM"/>
</dbReference>
<feature type="transmembrane region" description="Helical" evidence="9">
    <location>
        <begin position="209"/>
        <end position="233"/>
    </location>
</feature>
<dbReference type="InterPro" id="IPR050586">
    <property type="entry name" value="CPA3_Na-H_Antiporter_D"/>
</dbReference>
<evidence type="ECO:0000256" key="1">
    <source>
        <dbReference type="ARBA" id="ARBA00004651"/>
    </source>
</evidence>
<reference evidence="11" key="1">
    <citation type="journal article" date="2014" name="Int. J. Syst. Evol. Microbiol.">
        <title>Complete genome sequence of Corynebacterium casei LMG S-19264T (=DSM 44701T), isolated from a smear-ripened cheese.</title>
        <authorList>
            <consortium name="US DOE Joint Genome Institute (JGI-PGF)"/>
            <person name="Walter F."/>
            <person name="Albersmeier A."/>
            <person name="Kalinowski J."/>
            <person name="Ruckert C."/>
        </authorList>
    </citation>
    <scope>NUCLEOTIDE SEQUENCE</scope>
    <source>
        <strain evidence="11">JCM 1480</strain>
    </source>
</reference>
<dbReference type="AlphaFoldDB" id="A0A8H9L0M1"/>
<evidence type="ECO:0000256" key="4">
    <source>
        <dbReference type="ARBA" id="ARBA00022692"/>
    </source>
</evidence>
<dbReference type="Proteomes" id="UP000746584">
    <property type="component" value="Unassembled WGS sequence"/>
</dbReference>
<feature type="transmembrane region" description="Helical" evidence="9">
    <location>
        <begin position="407"/>
        <end position="426"/>
    </location>
</feature>
<name>A0A8H9L0M1_9MICO</name>
<feature type="domain" description="NADH:quinone oxidoreductase/Mrp antiporter transmembrane" evidence="10">
    <location>
        <begin position="130"/>
        <end position="422"/>
    </location>
</feature>
<evidence type="ECO:0000256" key="3">
    <source>
        <dbReference type="ARBA" id="ARBA00022475"/>
    </source>
</evidence>
<feature type="transmembrane region" description="Helical" evidence="9">
    <location>
        <begin position="366"/>
        <end position="387"/>
    </location>
</feature>
<keyword evidence="14" id="KW-1185">Reference proteome</keyword>
<proteinExistence type="inferred from homology"/>
<feature type="transmembrane region" description="Helical" evidence="9">
    <location>
        <begin position="77"/>
        <end position="98"/>
    </location>
</feature>
<keyword evidence="4 7" id="KW-0812">Transmembrane</keyword>
<dbReference type="EMBL" id="BMOI01000006">
    <property type="protein sequence ID" value="GGK99318.1"/>
    <property type="molecule type" value="Genomic_DNA"/>
</dbReference>
<feature type="transmembrane region" description="Helical" evidence="9">
    <location>
        <begin position="312"/>
        <end position="345"/>
    </location>
</feature>
<evidence type="ECO:0000256" key="7">
    <source>
        <dbReference type="RuleBase" id="RU000320"/>
    </source>
</evidence>
<feature type="region of interest" description="Disordered" evidence="8">
    <location>
        <begin position="466"/>
        <end position="513"/>
    </location>
</feature>
<accession>A0A8H9L0M1</accession>
<evidence type="ECO:0000256" key="6">
    <source>
        <dbReference type="ARBA" id="ARBA00023136"/>
    </source>
</evidence>
<gene>
    <name evidence="11" type="ORF">GCM10009769_16840</name>
    <name evidence="12" type="ORF">JOE58_002851</name>
</gene>
<feature type="transmembrane region" description="Helical" evidence="9">
    <location>
        <begin position="272"/>
        <end position="292"/>
    </location>
</feature>
<evidence type="ECO:0000313" key="12">
    <source>
        <dbReference type="EMBL" id="MBM7803600.1"/>
    </source>
</evidence>
<dbReference type="EMBL" id="JAFBCG010000001">
    <property type="protein sequence ID" value="MBM7803600.1"/>
    <property type="molecule type" value="Genomic_DNA"/>
</dbReference>
<evidence type="ECO:0000313" key="14">
    <source>
        <dbReference type="Proteomes" id="UP000746584"/>
    </source>
</evidence>
<organism evidence="11 13">
    <name type="scientific">Curtobacterium luteum</name>
    <dbReference type="NCBI Taxonomy" id="33881"/>
    <lineage>
        <taxon>Bacteria</taxon>
        <taxon>Bacillati</taxon>
        <taxon>Actinomycetota</taxon>
        <taxon>Actinomycetes</taxon>
        <taxon>Micrococcales</taxon>
        <taxon>Microbacteriaceae</taxon>
        <taxon>Curtobacterium</taxon>
    </lineage>
</organism>
<feature type="transmembrane region" description="Helical" evidence="9">
    <location>
        <begin position="520"/>
        <end position="545"/>
    </location>
</feature>
<dbReference type="GO" id="GO:0005886">
    <property type="term" value="C:plasma membrane"/>
    <property type="evidence" value="ECO:0007669"/>
    <property type="project" value="UniProtKB-SubCell"/>
</dbReference>
<reference evidence="12 14" key="3">
    <citation type="submission" date="2021-01" db="EMBL/GenBank/DDBJ databases">
        <title>Sequencing the genomes of 1000 actinobacteria strains.</title>
        <authorList>
            <person name="Klenk H.-P."/>
        </authorList>
    </citation>
    <scope>NUCLEOTIDE SEQUENCE [LARGE SCALE GENOMIC DNA]</scope>
    <source>
        <strain evidence="12 14">DSM 20542</strain>
    </source>
</reference>
<sequence length="567" mass="59060">MTWLVPLLVLVPLLGAAVALGLVRHQKTQRAITVAVLAIAVAVAVTLMVLVDRHGTIVVQVGGWQAPYGISLVVDRLSALLLTVSASVLLLVLLFSIGQGLADDDEDAPVTIFYPTYLVLAAGVLDSFIAGDLFNLYVAFEMLLVASYVLITVGGSEQRVRAGTTYIVTSLIASAIFLAAIGLVYGATGTVNIAQISERVAELPEHVQLLLHTMLLIGFGIKAAVFPLAFWLPDSYPTAPAPVTAVFAGLLTKVGIYAIIRLETIIFPRPQLNTVLLVVAILTMVVGVLGAVSQTDVKRLLSFTPISHIGFMVMGVGLGSVAGTAAAVFYTVHHIVVQTTLFLVSGLMERVGGTTSTRSLGGLLKAAPLLAALYLVPAFNLGGIPPFSGFIGKLGLFRAAAEDGSPLAYATIAAGVVTSLLTLYALMRVWDAAFWRPKPAAEAAAPHASTAEPHAHLRAPEPAPLTVSEETGEAYHPGGSVTVTDAPHASRASRPDETATGGPTPVAGEAPPRTRLPRMLVGVTTVAVLGSVALTVVAGPLYGYATRAAESLESPDRYVQAVLGGDR</sequence>
<dbReference type="PANTHER" id="PTHR42703">
    <property type="entry name" value="NADH DEHYDROGENASE"/>
    <property type="match status" value="1"/>
</dbReference>
<dbReference type="Proteomes" id="UP000648535">
    <property type="component" value="Unassembled WGS sequence"/>
</dbReference>
<evidence type="ECO:0000256" key="2">
    <source>
        <dbReference type="ARBA" id="ARBA00005346"/>
    </source>
</evidence>
<evidence type="ECO:0000313" key="13">
    <source>
        <dbReference type="Proteomes" id="UP000648535"/>
    </source>
</evidence>